<dbReference type="Pfam" id="PF24883">
    <property type="entry name" value="NPHP3_N"/>
    <property type="match status" value="1"/>
</dbReference>
<reference evidence="3" key="2">
    <citation type="submission" date="2022-01" db="EMBL/GenBank/DDBJ databases">
        <authorList>
            <person name="Sanchez-Suarez J."/>
            <person name="Villamil L."/>
            <person name="Diaz L.E."/>
        </authorList>
    </citation>
    <scope>NUCLEOTIDE SEQUENCE</scope>
    <source>
        <strain evidence="3">EUFUS-Z928</strain>
    </source>
</reference>
<protein>
    <submittedName>
        <fullName evidence="3">Tetratricopeptide repeat protein</fullName>
    </submittedName>
</protein>
<dbReference type="InterPro" id="IPR027417">
    <property type="entry name" value="P-loop_NTPase"/>
</dbReference>
<gene>
    <name evidence="3" type="ORF">L2299_23190</name>
</gene>
<dbReference type="InterPro" id="IPR053137">
    <property type="entry name" value="NLR-like"/>
</dbReference>
<sequence length="783" mass="83356">MALVIGSDCAVFKKELNFGGLAAGLYHRLTVAGGWTPAVPNLNGAQCHPDISTLKSTVKAAFAAANEAHATLLIAFIGHGLTTANEDFYLLAADSPADPDSDTGYHLAQGIREQLLKHSSLDGLIVLVDACEAGEGVSGAARRWVEIMQEIGGRMEVMVASGDSSAYDGCFTRTLVETFDSGVAQSGEYLLCADVKPHVAQCRGQDSQHLSFNGQWVEVGDPGLWLVPNKARRRDAAAGSVAAGVIDHLTRHVIVTASLREVLGEILDADTSSLRIVEGPAGCGKSTLLSVLVRPELVEDLEINSHYVSAVAFLDNTSTLESLADEWSSQLRERIPGFSEASDRVAADVADDEDVPFFDRKLVMPLQQCERRGRKIRLLVDGLDQPETGSRWLVEAAILMLIRDENCRHVRVIASRRAPSPSDKAVTLLTDTMLTDDRIQTIRVAPPAPADLARAVPVSAWAARDVAALIGPADGGWLVARLISELADSQVDLRNADLARLVRMRFEQAVGLARSQSTLMTVTRLIEAGGAGPVLPLQVLTAATQDLGADATESTVRDLIAVSGALFARSRPGLPAESVGLAHAALAEPLHAALQNAAITAEDAHAALARTLEALESAGDAPASSAAYARISAPRHFLAAGDSRAALKAIKRAETHRAADNRSWWIAWVPALINELGAEHPDALTARHYLAAWRGRSGDVAGAIADFEVLLADQVRVLGADHPDTLITRGNLAAWRGVSGDVAGAIDDFEVVLADRLRVLGADHPDTLIARHNLGLLREMREP</sequence>
<proteinExistence type="predicted"/>
<name>A0ABT6C2P1_9ACTN</name>
<dbReference type="EMBL" id="JAKJLQ010000037">
    <property type="protein sequence ID" value="MDF6103942.1"/>
    <property type="molecule type" value="Genomic_DNA"/>
</dbReference>
<organism evidence="3 4">
    <name type="scientific">Gordonia hongkongensis</name>
    <dbReference type="NCBI Taxonomy" id="1701090"/>
    <lineage>
        <taxon>Bacteria</taxon>
        <taxon>Bacillati</taxon>
        <taxon>Actinomycetota</taxon>
        <taxon>Actinomycetes</taxon>
        <taxon>Mycobacteriales</taxon>
        <taxon>Gordoniaceae</taxon>
        <taxon>Gordonia</taxon>
    </lineage>
</organism>
<evidence type="ECO:0000259" key="2">
    <source>
        <dbReference type="Pfam" id="PF24883"/>
    </source>
</evidence>
<dbReference type="InterPro" id="IPR056884">
    <property type="entry name" value="NPHP3-like_N"/>
</dbReference>
<evidence type="ECO:0000256" key="1">
    <source>
        <dbReference type="ARBA" id="ARBA00022737"/>
    </source>
</evidence>
<reference evidence="3" key="1">
    <citation type="journal article" date="2022" name="Data Brief">
        <title>Draft genome sequence data of Gordonia hongkongensis strain EUFUS-Z928 isolated from the octocoral Eunicea fusca.</title>
        <authorList>
            <person name="Sanchez-Suarez J."/>
            <person name="Diaz L."/>
            <person name="Melo-Bolivar J."/>
            <person name="Villamil L."/>
        </authorList>
    </citation>
    <scope>NUCLEOTIDE SEQUENCE</scope>
    <source>
        <strain evidence="3">EUFUS-Z928</strain>
    </source>
</reference>
<dbReference type="Pfam" id="PF13374">
    <property type="entry name" value="TPR_10"/>
    <property type="match status" value="2"/>
</dbReference>
<comment type="caution">
    <text evidence="3">The sequence shown here is derived from an EMBL/GenBank/DDBJ whole genome shotgun (WGS) entry which is preliminary data.</text>
</comment>
<evidence type="ECO:0000313" key="4">
    <source>
        <dbReference type="Proteomes" id="UP001152308"/>
    </source>
</evidence>
<dbReference type="InterPro" id="IPR011990">
    <property type="entry name" value="TPR-like_helical_dom_sf"/>
</dbReference>
<dbReference type="SUPFAM" id="SSF52540">
    <property type="entry name" value="P-loop containing nucleoside triphosphate hydrolases"/>
    <property type="match status" value="1"/>
</dbReference>
<evidence type="ECO:0000313" key="3">
    <source>
        <dbReference type="EMBL" id="MDF6103942.1"/>
    </source>
</evidence>
<dbReference type="RefSeq" id="WP_277244842.1">
    <property type="nucleotide sequence ID" value="NZ_JAKJLQ010000037.1"/>
</dbReference>
<dbReference type="Proteomes" id="UP001152308">
    <property type="component" value="Unassembled WGS sequence"/>
</dbReference>
<dbReference type="PANTHER" id="PTHR46082">
    <property type="entry name" value="ATP/GTP-BINDING PROTEIN-RELATED"/>
    <property type="match status" value="1"/>
</dbReference>
<dbReference type="SUPFAM" id="SSF48452">
    <property type="entry name" value="TPR-like"/>
    <property type="match status" value="1"/>
</dbReference>
<keyword evidence="1" id="KW-0677">Repeat</keyword>
<feature type="domain" description="Nephrocystin 3-like N-terminal" evidence="2">
    <location>
        <begin position="268"/>
        <end position="415"/>
    </location>
</feature>
<keyword evidence="4" id="KW-1185">Reference proteome</keyword>
<accession>A0ABT6C2P1</accession>
<dbReference type="Gene3D" id="1.25.40.10">
    <property type="entry name" value="Tetratricopeptide repeat domain"/>
    <property type="match status" value="1"/>
</dbReference>
<dbReference type="PANTHER" id="PTHR46082:SF6">
    <property type="entry name" value="AAA+ ATPASE DOMAIN-CONTAINING PROTEIN-RELATED"/>
    <property type="match status" value="1"/>
</dbReference>